<dbReference type="InterPro" id="IPR011989">
    <property type="entry name" value="ARM-like"/>
</dbReference>
<dbReference type="GO" id="GO:0030117">
    <property type="term" value="C:membrane coat"/>
    <property type="evidence" value="ECO:0007669"/>
    <property type="project" value="InterPro"/>
</dbReference>
<gene>
    <name evidence="8" type="primary">APL6</name>
    <name evidence="8" type="ORF">KLMA_10480</name>
</gene>
<dbReference type="AlphaFoldDB" id="W0T3C1"/>
<feature type="region of interest" description="Disordered" evidence="6">
    <location>
        <begin position="704"/>
        <end position="737"/>
    </location>
</feature>
<evidence type="ECO:0000256" key="5">
    <source>
        <dbReference type="ARBA" id="ARBA00023136"/>
    </source>
</evidence>
<proteinExistence type="inferred from homology"/>
<dbReference type="GO" id="GO:0016192">
    <property type="term" value="P:vesicle-mediated transport"/>
    <property type="evidence" value="ECO:0007669"/>
    <property type="project" value="InterPro"/>
</dbReference>
<dbReference type="InterPro" id="IPR002553">
    <property type="entry name" value="Clathrin/coatomer_adapt-like_N"/>
</dbReference>
<dbReference type="KEGG" id="kmx:KLMA_10480"/>
<dbReference type="InterPro" id="IPR026739">
    <property type="entry name" value="AP_beta"/>
</dbReference>
<feature type="domain" description="Clathrin/coatomer adaptor adaptin-like N-terminal" evidence="7">
    <location>
        <begin position="47"/>
        <end position="626"/>
    </location>
</feature>
<dbReference type="GO" id="GO:0006886">
    <property type="term" value="P:intracellular protein transport"/>
    <property type="evidence" value="ECO:0007669"/>
    <property type="project" value="InterPro"/>
</dbReference>
<dbReference type="Gene3D" id="1.25.10.10">
    <property type="entry name" value="Leucine-rich Repeat Variant"/>
    <property type="match status" value="1"/>
</dbReference>
<sequence>MVDSIQRITSALQSARDLTLGAAAVASSRIGESSYTQYSKSIDPDALIRLLNSRNSREVKDAMKRIMSLLATNDQTMELRGLLADVLKNITSDDLKVKRMVCIYLLRFAESDPNLALLSVNTIQKSLVERDPEAKALALKALSDINVSSLYPITLQSVKKCVSDVSPLVRSTSAFAVYKLFQECVAASSRKGATAHHQDDGVADMRKNELVSLIVDLLADADPLVISSAIIVLHNCIPDRLDLLHGHFRRYCQALTSLSHWAQPLLVESLIQYSRRYIERPKYVNKNDQSEIPVPFNQDEDETLGPEFFKDHELVMDPDLELFLNSLRPLLFSSNAAVVASVAKAVFHLAPLSKFREFGIPQCLIKSFQLSSNENKCVILQVIAYYSVYDPRSFARLYQSFLPANNDDSLVGSYKLKIISILINESNVQNIVRELKHHISSSSDTAIVKQALSTLVVCAYVSNGICSHVIKWLLEFMETDELKDVEVTSELVNVLRHLIQINPSKNLSVMIKLSEIITTTDNLSGYAKAGIIWLFGEYLHTEPRIVPDILRKLIPNFAEESKECRMQILILAAKILSFDIDKSEGTYDFENSRIAQLYDAVIYLAKFDDDFDIRDKARSFDSLFTNQRYEILTLLLQAPKPWPAFSVFSYEDKAKDIAHLDLSQEVVNSFQAEEWNNDREEEVDRTPAPVNDFMKNKSSISSSTFFANRSRNTEPRTMESPSFIKSPSPDVTTFTSSKGKTYKLQSLEEFFADVPERPKTKKKIVIQEESETDSAEESEESEDDDDDDDESENSEDDENEDDEDDDEEEEEEDDDDNSNESESSNHILLSPDN</sequence>
<evidence type="ECO:0000256" key="1">
    <source>
        <dbReference type="ARBA" id="ARBA00004308"/>
    </source>
</evidence>
<dbReference type="OrthoDB" id="10254310at2759"/>
<evidence type="ECO:0000256" key="4">
    <source>
        <dbReference type="ARBA" id="ARBA00022927"/>
    </source>
</evidence>
<feature type="compositionally biased region" description="Acidic residues" evidence="6">
    <location>
        <begin position="768"/>
        <end position="819"/>
    </location>
</feature>
<feature type="compositionally biased region" description="Polar residues" evidence="6">
    <location>
        <begin position="719"/>
        <end position="737"/>
    </location>
</feature>
<evidence type="ECO:0000313" key="9">
    <source>
        <dbReference type="Proteomes" id="UP000065495"/>
    </source>
</evidence>
<dbReference type="GO" id="GO:0012505">
    <property type="term" value="C:endomembrane system"/>
    <property type="evidence" value="ECO:0007669"/>
    <property type="project" value="UniProtKB-SubCell"/>
</dbReference>
<dbReference type="RefSeq" id="XP_022673996.1">
    <property type="nucleotide sequence ID" value="XM_022821773.1"/>
</dbReference>
<dbReference type="PANTHER" id="PTHR11134">
    <property type="entry name" value="ADAPTOR COMPLEX SUBUNIT BETA FAMILY MEMBER"/>
    <property type="match status" value="1"/>
</dbReference>
<comment type="similarity">
    <text evidence="2">Belongs to the adaptor complexes large subunit family.</text>
</comment>
<dbReference type="VEuPathDB" id="FungiDB:KLMA_10480"/>
<name>W0T3C1_KLUMD</name>
<evidence type="ECO:0000256" key="6">
    <source>
        <dbReference type="SAM" id="MobiDB-lite"/>
    </source>
</evidence>
<dbReference type="Proteomes" id="UP000065495">
    <property type="component" value="Chromosome 1"/>
</dbReference>
<dbReference type="Pfam" id="PF01602">
    <property type="entry name" value="Adaptin_N"/>
    <property type="match status" value="1"/>
</dbReference>
<dbReference type="SUPFAM" id="SSF48371">
    <property type="entry name" value="ARM repeat"/>
    <property type="match status" value="1"/>
</dbReference>
<evidence type="ECO:0000256" key="3">
    <source>
        <dbReference type="ARBA" id="ARBA00022448"/>
    </source>
</evidence>
<keyword evidence="5" id="KW-0472">Membrane</keyword>
<accession>W0T3C1</accession>
<protein>
    <submittedName>
        <fullName evidence="8">AP-3 complex subunit beta</fullName>
    </submittedName>
</protein>
<feature type="region of interest" description="Disordered" evidence="6">
    <location>
        <begin position="761"/>
        <end position="833"/>
    </location>
</feature>
<dbReference type="GeneID" id="34714141"/>
<evidence type="ECO:0000313" key="8">
    <source>
        <dbReference type="EMBL" id="BAO38102.1"/>
    </source>
</evidence>
<reference evidence="8 9" key="1">
    <citation type="journal article" date="2015" name="Biotechnol. Biofuels">
        <title>Genetic basis of the highly efficient yeast Kluyveromyces marxianus: complete genome sequence and transcriptome analyses.</title>
        <authorList>
            <person name="Lertwattanasakul N."/>
            <person name="Kosaka T."/>
            <person name="Hosoyama A."/>
            <person name="Suzuki Y."/>
            <person name="Rodrussamee N."/>
            <person name="Matsutani M."/>
            <person name="Murata M."/>
            <person name="Fujimoto N."/>
            <person name="Suprayogi"/>
            <person name="Tsuchikane K."/>
            <person name="Limtong S."/>
            <person name="Fujita N."/>
            <person name="Yamada M."/>
        </authorList>
    </citation>
    <scope>NUCLEOTIDE SEQUENCE [LARGE SCALE GENOMIC DNA]</scope>
    <source>
        <strain evidence="9">DMKU3-1042 / BCC 29191 / NBRC 104275</strain>
    </source>
</reference>
<comment type="subcellular location">
    <subcellularLocation>
        <location evidence="1">Endomembrane system</location>
    </subcellularLocation>
</comment>
<dbReference type="InterPro" id="IPR016024">
    <property type="entry name" value="ARM-type_fold"/>
</dbReference>
<evidence type="ECO:0000256" key="2">
    <source>
        <dbReference type="ARBA" id="ARBA00006613"/>
    </source>
</evidence>
<organism evidence="8 9">
    <name type="scientific">Kluyveromyces marxianus (strain DMKU3-1042 / BCC 29191 / NBRC 104275)</name>
    <name type="common">Yeast</name>
    <name type="synonym">Candida kefyr</name>
    <dbReference type="NCBI Taxonomy" id="1003335"/>
    <lineage>
        <taxon>Eukaryota</taxon>
        <taxon>Fungi</taxon>
        <taxon>Dikarya</taxon>
        <taxon>Ascomycota</taxon>
        <taxon>Saccharomycotina</taxon>
        <taxon>Saccharomycetes</taxon>
        <taxon>Saccharomycetales</taxon>
        <taxon>Saccharomycetaceae</taxon>
        <taxon>Kluyveromyces</taxon>
    </lineage>
</organism>
<keyword evidence="4" id="KW-0653">Protein transport</keyword>
<keyword evidence="3" id="KW-0813">Transport</keyword>
<evidence type="ECO:0000259" key="7">
    <source>
        <dbReference type="Pfam" id="PF01602"/>
    </source>
</evidence>
<dbReference type="EMBL" id="AP012213">
    <property type="protein sequence ID" value="BAO38102.1"/>
    <property type="molecule type" value="Genomic_DNA"/>
</dbReference>